<evidence type="ECO:0000256" key="1">
    <source>
        <dbReference type="SAM" id="Phobius"/>
    </source>
</evidence>
<name>A0A150LA38_9BACI</name>
<keyword evidence="1" id="KW-0812">Transmembrane</keyword>
<proteinExistence type="predicted"/>
<feature type="transmembrane region" description="Helical" evidence="1">
    <location>
        <begin position="23"/>
        <end position="43"/>
    </location>
</feature>
<reference evidence="3 5" key="2">
    <citation type="submission" date="2020-12" db="EMBL/GenBank/DDBJ databases">
        <title>Taxonomic evaluation of the Bacillus sporothermodurans group of bacteria based on whole genome sequences.</title>
        <authorList>
            <person name="Fiedler G."/>
            <person name="Herbstmann A.-D."/>
            <person name="Doll E."/>
            <person name="Wenning M."/>
            <person name="Brinks E."/>
            <person name="Kabisch J."/>
            <person name="Breitenwieser F."/>
            <person name="Lappann M."/>
            <person name="Boehnlein C."/>
            <person name="Franz C."/>
        </authorList>
    </citation>
    <scope>NUCLEOTIDE SEQUENCE [LARGE SCALE GENOMIC DNA]</scope>
    <source>
        <strain evidence="3 5">DSM 10599</strain>
    </source>
</reference>
<dbReference type="EMBL" id="LQYN01000029">
    <property type="protein sequence ID" value="KYD08592.1"/>
    <property type="molecule type" value="Genomic_DNA"/>
</dbReference>
<dbReference type="PATRIC" id="fig|46224.3.peg.2163"/>
<keyword evidence="1" id="KW-1133">Transmembrane helix</keyword>
<keyword evidence="4" id="KW-1185">Reference proteome</keyword>
<dbReference type="RefSeq" id="WP_160331426.1">
    <property type="nucleotide sequence ID" value="NZ_CP066701.1"/>
</dbReference>
<evidence type="ECO:0000313" key="5">
    <source>
        <dbReference type="Proteomes" id="UP000595512"/>
    </source>
</evidence>
<evidence type="ECO:0000313" key="2">
    <source>
        <dbReference type="EMBL" id="KYD08592.1"/>
    </source>
</evidence>
<dbReference type="Proteomes" id="UP000075666">
    <property type="component" value="Unassembled WGS sequence"/>
</dbReference>
<keyword evidence="1" id="KW-0472">Membrane</keyword>
<dbReference type="KEGG" id="hspo:JGZ69_18615"/>
<organism evidence="2 4">
    <name type="scientific">Heyndrickxia sporothermodurans</name>
    <dbReference type="NCBI Taxonomy" id="46224"/>
    <lineage>
        <taxon>Bacteria</taxon>
        <taxon>Bacillati</taxon>
        <taxon>Bacillota</taxon>
        <taxon>Bacilli</taxon>
        <taxon>Bacillales</taxon>
        <taxon>Bacillaceae</taxon>
        <taxon>Heyndrickxia</taxon>
    </lineage>
</organism>
<evidence type="ECO:0000313" key="3">
    <source>
        <dbReference type="EMBL" id="QQX24749.1"/>
    </source>
</evidence>
<dbReference type="EMBL" id="CP066701">
    <property type="protein sequence ID" value="QQX24749.1"/>
    <property type="molecule type" value="Genomic_DNA"/>
</dbReference>
<protein>
    <submittedName>
        <fullName evidence="2">Uncharacterized protein</fullName>
    </submittedName>
</protein>
<sequence length="53" mass="6016">MANPNPQLDSQLHTKPLTNGNNILKFVVFSAIGIFMFFIPISIKKIFIHNVMD</sequence>
<gene>
    <name evidence="2" type="ORF">B4102_0672</name>
    <name evidence="3" type="ORF">JGZ69_18615</name>
</gene>
<dbReference type="AlphaFoldDB" id="A0A150LA38"/>
<dbReference type="STRING" id="46224.B4102_0672"/>
<dbReference type="Proteomes" id="UP000595512">
    <property type="component" value="Chromosome"/>
</dbReference>
<accession>A0A150LA38</accession>
<reference evidence="2 4" key="1">
    <citation type="submission" date="2016-01" db="EMBL/GenBank/DDBJ databases">
        <title>Genome Sequences of Twelve Sporeforming Bacillus Species Isolated from Foods.</title>
        <authorList>
            <person name="Berendsen E.M."/>
            <person name="Wells-Bennik M.H."/>
            <person name="Krawcyk A.O."/>
            <person name="De Jong A."/>
            <person name="Holsappel S."/>
            <person name="Eijlander R.T."/>
            <person name="Kuipers O.P."/>
        </authorList>
    </citation>
    <scope>NUCLEOTIDE SEQUENCE [LARGE SCALE GENOMIC DNA]</scope>
    <source>
        <strain evidence="2 4">B4102</strain>
    </source>
</reference>
<evidence type="ECO:0000313" key="4">
    <source>
        <dbReference type="Proteomes" id="UP000075666"/>
    </source>
</evidence>